<dbReference type="GO" id="GO:0042796">
    <property type="term" value="P:snRNA transcription by RNA polymerase III"/>
    <property type="evidence" value="ECO:0007669"/>
    <property type="project" value="TreeGrafter"/>
</dbReference>
<dbReference type="Gene3D" id="1.25.40.10">
    <property type="entry name" value="Tetratricopeptide repeat domain"/>
    <property type="match status" value="2"/>
</dbReference>
<dbReference type="GO" id="GO:0000978">
    <property type="term" value="F:RNA polymerase II cis-regulatory region sequence-specific DNA binding"/>
    <property type="evidence" value="ECO:0007669"/>
    <property type="project" value="TreeGrafter"/>
</dbReference>
<dbReference type="GO" id="GO:0042795">
    <property type="term" value="P:snRNA transcription by RNA polymerase II"/>
    <property type="evidence" value="ECO:0007669"/>
    <property type="project" value="TreeGrafter"/>
</dbReference>
<keyword evidence="4" id="KW-0238">DNA-binding</keyword>
<evidence type="ECO:0000256" key="2">
    <source>
        <dbReference type="ARBA" id="ARBA00010410"/>
    </source>
</evidence>
<keyword evidence="6" id="KW-0539">Nucleus</keyword>
<gene>
    <name evidence="9" type="ORF">PROFUN_02713</name>
</gene>
<dbReference type="OrthoDB" id="3437960at2759"/>
<dbReference type="EMBL" id="MDYQ01000016">
    <property type="protein sequence ID" value="PRP87976.1"/>
    <property type="molecule type" value="Genomic_DNA"/>
</dbReference>
<evidence type="ECO:0000313" key="10">
    <source>
        <dbReference type="Proteomes" id="UP000241769"/>
    </source>
</evidence>
<dbReference type="InterPro" id="IPR049039">
    <property type="entry name" value="RMD1-3_a_helical_rpt"/>
</dbReference>
<proteinExistence type="inferred from homology"/>
<keyword evidence="10" id="KW-1185">Reference proteome</keyword>
<dbReference type="Pfam" id="PF12251">
    <property type="entry name" value="SNAPC3"/>
    <property type="match status" value="1"/>
</dbReference>
<organism evidence="9 10">
    <name type="scientific">Planoprotostelium fungivorum</name>
    <dbReference type="NCBI Taxonomy" id="1890364"/>
    <lineage>
        <taxon>Eukaryota</taxon>
        <taxon>Amoebozoa</taxon>
        <taxon>Evosea</taxon>
        <taxon>Variosea</taxon>
        <taxon>Cavosteliida</taxon>
        <taxon>Cavosteliaceae</taxon>
        <taxon>Planoprotostelium</taxon>
    </lineage>
</organism>
<dbReference type="InParanoid" id="A0A2P6NVL9"/>
<dbReference type="GO" id="GO:0001046">
    <property type="term" value="F:core promoter sequence-specific DNA binding"/>
    <property type="evidence" value="ECO:0007669"/>
    <property type="project" value="TreeGrafter"/>
</dbReference>
<keyword evidence="3" id="KW-0805">Transcription regulation</keyword>
<accession>A0A2P6NVL9</accession>
<feature type="compositionally biased region" description="Basic and acidic residues" evidence="8">
    <location>
        <begin position="321"/>
        <end position="332"/>
    </location>
</feature>
<evidence type="ECO:0000256" key="7">
    <source>
        <dbReference type="SAM" id="Coils"/>
    </source>
</evidence>
<dbReference type="PANTHER" id="PTHR13421">
    <property type="entry name" value="SNRNA-ACTIVATING PROTEIN COMPLEX SUBUNIT 3"/>
    <property type="match status" value="1"/>
</dbReference>
<dbReference type="STRING" id="1890364.A0A2P6NVL9"/>
<dbReference type="SUPFAM" id="SSF48452">
    <property type="entry name" value="TPR-like"/>
    <property type="match status" value="2"/>
</dbReference>
<evidence type="ECO:0000256" key="3">
    <source>
        <dbReference type="ARBA" id="ARBA00023015"/>
    </source>
</evidence>
<evidence type="ECO:0000313" key="9">
    <source>
        <dbReference type="EMBL" id="PRP87976.1"/>
    </source>
</evidence>
<keyword evidence="5" id="KW-0804">Transcription</keyword>
<evidence type="ECO:0000256" key="8">
    <source>
        <dbReference type="SAM" id="MobiDB-lite"/>
    </source>
</evidence>
<comment type="subcellular location">
    <subcellularLocation>
        <location evidence="1">Nucleus</location>
    </subcellularLocation>
</comment>
<dbReference type="AlphaFoldDB" id="A0A2P6NVL9"/>
<comment type="similarity">
    <text evidence="2">Belongs to the SNAPC3/SRD2 family.</text>
</comment>
<dbReference type="GO" id="GO:0001006">
    <property type="term" value="F:RNA polymerase III type 3 promoter sequence-specific DNA binding"/>
    <property type="evidence" value="ECO:0007669"/>
    <property type="project" value="TreeGrafter"/>
</dbReference>
<dbReference type="InterPro" id="IPR022042">
    <property type="entry name" value="snRNA-activating_su3"/>
</dbReference>
<sequence>MSKEEETEVVSGEEEEIQINVEETRARAKQCESEGNYEEATNCYALIVDAVEADEDSLEMAEPLLDYGRTLLLYSQKCFNELGGLIVQKAMNKSLKAKAQQMEASIMSKAKGKVIDETVSDDDDEEEEASADVASNLHAAWEHLETARAIVEQKNGPKELLCRILYYTGQTAMELDDMERAVEDFQGAVAVQLQTEKPNMRFVAELEAMVGISYQYLERPNDASTHFGIAQDVLAQVLKGMKREDDPASYDDLESVRQEMEEKHQESIGPKVDVKGELDGFSSGFQKPLSTSSPVKDLGVFGRGARGAPRMAHANPAATKRKAEGEAETPAEKKTKMMDGFKRHAPLQTHHNMESEAQVLARAEELYQAQPATINESVEYLAAAHQEYPDHPEIFWRYIRTLYDLGDTKPDDKPFRQSLYEKGLEQATLLLQKFPEEWGGHKWYAIMLSSLAEYQSTKDKISNAFKIKEHAVKATELNPKDASSFHLLGRWCYSVSNVSWVERKVASALFATPPTSSFEESLQYFLKAGELFPSVPNSFWTAEAYMQLRNTEKAREWYENALTMTPASEADVKTQNEIKVKLQRFHLQSYYGAEHDQICRMGSYADDLDAHRAEIAKARDPATSGVFSVAHFLSFFSQPLDEISAADDFSLEETLSPADLSVEDLRIRTREEKVKARIKRSLETDAIKATELEEENERKEKLTEQFRKAAESHLISLRQYRDEPLRKGIKTVNYLNVPKYNQPPEDTLPTLIDSKEIILDVSFYHKKGYKLQEFRVLGSQCLTELRDKLNCHIDRMYEGPDTPSGYFFIENTFYNDMRDLRAKAYSNEIIDWVMTEEEGKVPRYAQPGLNHYNTKMMEHTLFRDLSIRVGAPYHYMHQGDCTHNVVFTCLRAAHEQDEQDRNRYPIQMFQNKVKKHKCSICEIHFAKVITINDRLAPENPCYFCDNCFGPLHYDDTGMAVYEDYQVYPYFPE</sequence>
<dbReference type="Pfam" id="PF21033">
    <property type="entry name" value="RMD1-3"/>
    <property type="match status" value="1"/>
</dbReference>
<dbReference type="GO" id="GO:0019185">
    <property type="term" value="C:snRNA-activating protein complex"/>
    <property type="evidence" value="ECO:0007669"/>
    <property type="project" value="TreeGrafter"/>
</dbReference>
<evidence type="ECO:0000256" key="4">
    <source>
        <dbReference type="ARBA" id="ARBA00023125"/>
    </source>
</evidence>
<dbReference type="GO" id="GO:0005634">
    <property type="term" value="C:nucleus"/>
    <property type="evidence" value="ECO:0007669"/>
    <property type="project" value="UniProtKB-SubCell"/>
</dbReference>
<dbReference type="InterPro" id="IPR011990">
    <property type="entry name" value="TPR-like_helical_dom_sf"/>
</dbReference>
<evidence type="ECO:0000256" key="6">
    <source>
        <dbReference type="ARBA" id="ARBA00023242"/>
    </source>
</evidence>
<evidence type="ECO:0000256" key="5">
    <source>
        <dbReference type="ARBA" id="ARBA00023163"/>
    </source>
</evidence>
<dbReference type="GO" id="GO:0003681">
    <property type="term" value="F:bent DNA binding"/>
    <property type="evidence" value="ECO:0007669"/>
    <property type="project" value="TreeGrafter"/>
</dbReference>
<keyword evidence="7" id="KW-0175">Coiled coil</keyword>
<dbReference type="Proteomes" id="UP000241769">
    <property type="component" value="Unassembled WGS sequence"/>
</dbReference>
<feature type="region of interest" description="Disordered" evidence="8">
    <location>
        <begin position="305"/>
        <end position="332"/>
    </location>
</feature>
<reference evidence="9 10" key="1">
    <citation type="journal article" date="2018" name="Genome Biol. Evol.">
        <title>Multiple Roots of Fruiting Body Formation in Amoebozoa.</title>
        <authorList>
            <person name="Hillmann F."/>
            <person name="Forbes G."/>
            <person name="Novohradska S."/>
            <person name="Ferling I."/>
            <person name="Riege K."/>
            <person name="Groth M."/>
            <person name="Westermann M."/>
            <person name="Marz M."/>
            <person name="Spaller T."/>
            <person name="Winckler T."/>
            <person name="Schaap P."/>
            <person name="Glockner G."/>
        </authorList>
    </citation>
    <scope>NUCLEOTIDE SEQUENCE [LARGE SCALE GENOMIC DNA]</scope>
    <source>
        <strain evidence="9 10">Jena</strain>
    </source>
</reference>
<name>A0A2P6NVL9_9EUKA</name>
<comment type="caution">
    <text evidence="9">The sequence shown here is derived from an EMBL/GenBank/DDBJ whole genome shotgun (WGS) entry which is preliminary data.</text>
</comment>
<feature type="coiled-coil region" evidence="7">
    <location>
        <begin position="682"/>
        <end position="712"/>
    </location>
</feature>
<dbReference type="PANTHER" id="PTHR13421:SF16">
    <property type="entry name" value="SNRNA-ACTIVATING PROTEIN COMPLEX SUBUNIT 3"/>
    <property type="match status" value="1"/>
</dbReference>
<protein>
    <submittedName>
        <fullName evidence="9">Uncharacterized protein</fullName>
    </submittedName>
</protein>
<evidence type="ECO:0000256" key="1">
    <source>
        <dbReference type="ARBA" id="ARBA00004123"/>
    </source>
</evidence>